<dbReference type="EMBL" id="BABT02000062">
    <property type="protein sequence ID" value="GAA95740.1"/>
    <property type="molecule type" value="Genomic_DNA"/>
</dbReference>
<dbReference type="GO" id="GO:0005742">
    <property type="term" value="C:mitochondrial outer membrane translocase complex"/>
    <property type="evidence" value="ECO:0007669"/>
    <property type="project" value="InterPro"/>
</dbReference>
<proteinExistence type="predicted"/>
<evidence type="ECO:0000256" key="1">
    <source>
        <dbReference type="SAM" id="Phobius"/>
    </source>
</evidence>
<keyword evidence="3" id="KW-1185">Reference proteome</keyword>
<name>G7DYT0_MIXOS</name>
<feature type="transmembrane region" description="Helical" evidence="1">
    <location>
        <begin position="40"/>
        <end position="58"/>
    </location>
</feature>
<keyword evidence="1" id="KW-0812">Transmembrane</keyword>
<keyword evidence="1" id="KW-0472">Membrane</keyword>
<reference evidence="2 3" key="2">
    <citation type="journal article" date="2012" name="Open Biol.">
        <title>Characteristics of nucleosomes and linker DNA regions on the genome of the basidiomycete Mixia osmundae revealed by mono- and dinucleosome mapping.</title>
        <authorList>
            <person name="Nishida H."/>
            <person name="Kondo S."/>
            <person name="Matsumoto T."/>
            <person name="Suzuki Y."/>
            <person name="Yoshikawa H."/>
            <person name="Taylor T.D."/>
            <person name="Sugiyama J."/>
        </authorList>
    </citation>
    <scope>NUCLEOTIDE SEQUENCE [LARGE SCALE GENOMIC DNA]</scope>
    <source>
        <strain evidence="3">CBS 9802 / IAM 14324 / JCM 22182 / KY 12970</strain>
    </source>
</reference>
<dbReference type="InParanoid" id="G7DYT0"/>
<evidence type="ECO:0000313" key="2">
    <source>
        <dbReference type="EMBL" id="GAA95740.1"/>
    </source>
</evidence>
<dbReference type="PANTHER" id="PTHR37251">
    <property type="entry name" value="MITOCHONDRIAL IMPORT RECEPTOR SUBUNIT TOM5 HOMOLOG"/>
    <property type="match status" value="1"/>
</dbReference>
<evidence type="ECO:0000313" key="3">
    <source>
        <dbReference type="Proteomes" id="UP000009131"/>
    </source>
</evidence>
<organism evidence="2 3">
    <name type="scientific">Mixia osmundae (strain CBS 9802 / IAM 14324 / JCM 22182 / KY 12970)</name>
    <dbReference type="NCBI Taxonomy" id="764103"/>
    <lineage>
        <taxon>Eukaryota</taxon>
        <taxon>Fungi</taxon>
        <taxon>Dikarya</taxon>
        <taxon>Basidiomycota</taxon>
        <taxon>Pucciniomycotina</taxon>
        <taxon>Mixiomycetes</taxon>
        <taxon>Mixiales</taxon>
        <taxon>Mixiaceae</taxon>
        <taxon>Mixia</taxon>
    </lineage>
</organism>
<dbReference type="HOGENOM" id="CLU_2850211_0_0_1"/>
<dbReference type="Proteomes" id="UP000009131">
    <property type="component" value="Unassembled WGS sequence"/>
</dbReference>
<accession>G7DYT0</accession>
<dbReference type="AlphaFoldDB" id="G7DYT0"/>
<keyword evidence="1" id="KW-1133">Transmembrane helix</keyword>
<gene>
    <name evidence="2" type="primary">Mo02397</name>
    <name evidence="2" type="ORF">E5Q_02397</name>
</gene>
<reference evidence="2 3" key="1">
    <citation type="journal article" date="2011" name="J. Gen. Appl. Microbiol.">
        <title>Draft genome sequencing of the enigmatic basidiomycete Mixia osmundae.</title>
        <authorList>
            <person name="Nishida H."/>
            <person name="Nagatsuka Y."/>
            <person name="Sugiyama J."/>
        </authorList>
    </citation>
    <scope>NUCLEOTIDE SEQUENCE [LARGE SCALE GENOMIC DNA]</scope>
    <source>
        <strain evidence="3">CBS 9802 / IAM 14324 / JCM 22182 / KY 12970</strain>
    </source>
</reference>
<dbReference type="OrthoDB" id="5514856at2759"/>
<sequence length="65" mass="7255">MSGRGINSQAQDGQEVKSYFQQLWKSETTDPEKRKANSELLVAVGLFSAAIVFFRQYGEMLAPSL</sequence>
<dbReference type="InterPro" id="IPR034553">
    <property type="entry name" value="TOM5_viridi"/>
</dbReference>
<dbReference type="PANTHER" id="PTHR37251:SF1">
    <property type="entry name" value="MITOCHONDRIAL IMPORT RECEPTOR SUBUNIT TOM5 HOMOLOG"/>
    <property type="match status" value="1"/>
</dbReference>
<protein>
    <submittedName>
        <fullName evidence="2">Uncharacterized protein</fullName>
    </submittedName>
</protein>
<comment type="caution">
    <text evidence="2">The sequence shown here is derived from an EMBL/GenBank/DDBJ whole genome shotgun (WGS) entry which is preliminary data.</text>
</comment>